<accession>A0AA38JJQ1</accession>
<feature type="region of interest" description="Disordered" evidence="1">
    <location>
        <begin position="438"/>
        <end position="457"/>
    </location>
</feature>
<feature type="region of interest" description="Disordered" evidence="1">
    <location>
        <begin position="192"/>
        <end position="235"/>
    </location>
</feature>
<organism evidence="2 3">
    <name type="scientific">Lentinula guzmanii</name>
    <dbReference type="NCBI Taxonomy" id="2804957"/>
    <lineage>
        <taxon>Eukaryota</taxon>
        <taxon>Fungi</taxon>
        <taxon>Dikarya</taxon>
        <taxon>Basidiomycota</taxon>
        <taxon>Agaricomycotina</taxon>
        <taxon>Agaricomycetes</taxon>
        <taxon>Agaricomycetidae</taxon>
        <taxon>Agaricales</taxon>
        <taxon>Marasmiineae</taxon>
        <taxon>Omphalotaceae</taxon>
        <taxon>Lentinula</taxon>
    </lineage>
</organism>
<comment type="caution">
    <text evidence="2">The sequence shown here is derived from an EMBL/GenBank/DDBJ whole genome shotgun (WGS) entry which is preliminary data.</text>
</comment>
<reference evidence="2" key="1">
    <citation type="submission" date="2022-08" db="EMBL/GenBank/DDBJ databases">
        <authorList>
            <consortium name="DOE Joint Genome Institute"/>
            <person name="Min B."/>
            <person name="Sierra-Patev S."/>
            <person name="Naranjo-Ortiz M."/>
            <person name="Looney B."/>
            <person name="Konkel Z."/>
            <person name="Slot J.C."/>
            <person name="Sakamoto Y."/>
            <person name="Steenwyk J.L."/>
            <person name="Rokas A."/>
            <person name="Carro J."/>
            <person name="Camarero S."/>
            <person name="Ferreira P."/>
            <person name="Molpeceres G."/>
            <person name="Ruiz-duenas F.J."/>
            <person name="Serrano A."/>
            <person name="Henrissat B."/>
            <person name="Drula E."/>
            <person name="Hughes K.W."/>
            <person name="Mata J.L."/>
            <person name="Ishikawa N.K."/>
            <person name="Vargas-Isla R."/>
            <person name="Ushijima S."/>
            <person name="Smith C.A."/>
            <person name="Ahrendt S."/>
            <person name="Andreopoulos W."/>
            <person name="He G."/>
            <person name="LaButti K."/>
            <person name="Lipzen A."/>
            <person name="Ng V."/>
            <person name="Riley R."/>
            <person name="Sandor L."/>
            <person name="Barry K."/>
            <person name="Martinez A.T."/>
            <person name="Xiao Y."/>
            <person name="Gibbons J.G."/>
            <person name="Terashima K."/>
            <person name="Hibbett D.S."/>
            <person name="Grigoriev I.V."/>
        </authorList>
    </citation>
    <scope>NUCLEOTIDE SEQUENCE</scope>
    <source>
        <strain evidence="2">ET3784</strain>
    </source>
</reference>
<gene>
    <name evidence="2" type="ORF">DFJ43DRAFT_1084847</name>
</gene>
<keyword evidence="3" id="KW-1185">Reference proteome</keyword>
<evidence type="ECO:0000313" key="2">
    <source>
        <dbReference type="EMBL" id="KAJ3728126.1"/>
    </source>
</evidence>
<sequence length="457" mass="49535">MPKDFSRPSLPTSSLDFALPSSSVASTSSVTLEDPSFVPHRFRRPSLLAPKATHLSEARLHSPLFSSYTLQPSPIKRKAHSDDDSPEDSPMYQDRTGRESSPSSSSENPTPPLGIQETSEESEDGGKVHKTRSLRTPPRKASTDNHLIQRRRLSYPRQVKQPRILNLLAESRPVENEVKSEAAFQRLVASGAELPMQPRTPSTMSNRGRYPEEACEDDDAREETPSDDEGDDEPYALSMSEPIAIRNRTPAGSVNGDDLNTMSISESPSFSSISSMAMDVDVVSESVFFLCTFSDHQLQSSTSPSVSSLSSTPVNHWRYTPPPTTSVVRSNKRKLDDRFDPYTASSKRRAVSPSLNFLRESHSNVGSPKTRGTPRLPIAIPVAVPGSSTNSATSSPTFPGSFSSFARSVPVGSSPTLRASIGLASPILRPLARGIRREGEEKEVDGAGEAVGSLSIG</sequence>
<feature type="compositionally biased region" description="Low complexity" evidence="1">
    <location>
        <begin position="21"/>
        <end position="31"/>
    </location>
</feature>
<protein>
    <submittedName>
        <fullName evidence="2">Uncharacterized protein</fullName>
    </submittedName>
</protein>
<name>A0AA38JJQ1_9AGAR</name>
<dbReference type="EMBL" id="JANVFO010000039">
    <property type="protein sequence ID" value="KAJ3728126.1"/>
    <property type="molecule type" value="Genomic_DNA"/>
</dbReference>
<evidence type="ECO:0000313" key="3">
    <source>
        <dbReference type="Proteomes" id="UP001176059"/>
    </source>
</evidence>
<evidence type="ECO:0000256" key="1">
    <source>
        <dbReference type="SAM" id="MobiDB-lite"/>
    </source>
</evidence>
<dbReference type="AlphaFoldDB" id="A0AA38JJQ1"/>
<dbReference type="Proteomes" id="UP001176059">
    <property type="component" value="Unassembled WGS sequence"/>
</dbReference>
<proteinExistence type="predicted"/>
<reference evidence="2" key="2">
    <citation type="journal article" date="2023" name="Proc. Natl. Acad. Sci. U.S.A.">
        <title>A global phylogenomic analysis of the shiitake genus Lentinula.</title>
        <authorList>
            <person name="Sierra-Patev S."/>
            <person name="Min B."/>
            <person name="Naranjo-Ortiz M."/>
            <person name="Looney B."/>
            <person name="Konkel Z."/>
            <person name="Slot J.C."/>
            <person name="Sakamoto Y."/>
            <person name="Steenwyk J.L."/>
            <person name="Rokas A."/>
            <person name="Carro J."/>
            <person name="Camarero S."/>
            <person name="Ferreira P."/>
            <person name="Molpeceres G."/>
            <person name="Ruiz-Duenas F.J."/>
            <person name="Serrano A."/>
            <person name="Henrissat B."/>
            <person name="Drula E."/>
            <person name="Hughes K.W."/>
            <person name="Mata J.L."/>
            <person name="Ishikawa N.K."/>
            <person name="Vargas-Isla R."/>
            <person name="Ushijima S."/>
            <person name="Smith C.A."/>
            <person name="Donoghue J."/>
            <person name="Ahrendt S."/>
            <person name="Andreopoulos W."/>
            <person name="He G."/>
            <person name="LaButti K."/>
            <person name="Lipzen A."/>
            <person name="Ng V."/>
            <person name="Riley R."/>
            <person name="Sandor L."/>
            <person name="Barry K."/>
            <person name="Martinez A.T."/>
            <person name="Xiao Y."/>
            <person name="Gibbons J.G."/>
            <person name="Terashima K."/>
            <person name="Grigoriev I.V."/>
            <person name="Hibbett D."/>
        </authorList>
    </citation>
    <scope>NUCLEOTIDE SEQUENCE</scope>
    <source>
        <strain evidence="2">ET3784</strain>
    </source>
</reference>
<feature type="region of interest" description="Disordered" evidence="1">
    <location>
        <begin position="1"/>
        <end position="155"/>
    </location>
</feature>
<feature type="compositionally biased region" description="Acidic residues" evidence="1">
    <location>
        <begin position="213"/>
        <end position="234"/>
    </location>
</feature>